<reference evidence="2 3" key="1">
    <citation type="journal article" date="2019" name="Nat. Med.">
        <title>A library of human gut bacterial isolates paired with longitudinal multiomics data enables mechanistic microbiome research.</title>
        <authorList>
            <person name="Poyet M."/>
            <person name="Groussin M."/>
            <person name="Gibbons S.M."/>
            <person name="Avila-Pacheco J."/>
            <person name="Jiang X."/>
            <person name="Kearney S.M."/>
            <person name="Perrotta A.R."/>
            <person name="Berdy B."/>
            <person name="Zhao S."/>
            <person name="Lieberman T.D."/>
            <person name="Swanson P.K."/>
            <person name="Smith M."/>
            <person name="Roesemann S."/>
            <person name="Alexander J.E."/>
            <person name="Rich S.A."/>
            <person name="Livny J."/>
            <person name="Vlamakis H."/>
            <person name="Clish C."/>
            <person name="Bullock K."/>
            <person name="Deik A."/>
            <person name="Scott J."/>
            <person name="Pierce K.A."/>
            <person name="Xavier R.J."/>
            <person name="Alm E.J."/>
        </authorList>
    </citation>
    <scope>NUCLEOTIDE SEQUENCE [LARGE SCALE GENOMIC DNA]</scope>
    <source>
        <strain evidence="2 3">BIOML-A10</strain>
    </source>
</reference>
<gene>
    <name evidence="2" type="ORF">F3F73_14455</name>
</gene>
<dbReference type="SUPFAM" id="SSF82693">
    <property type="entry name" value="Multidrug efflux transporter AcrB pore domain, PN1, PN2, PC1 and PC2 subdomains"/>
    <property type="match status" value="2"/>
</dbReference>
<feature type="transmembrane region" description="Helical" evidence="1">
    <location>
        <begin position="522"/>
        <end position="542"/>
    </location>
</feature>
<dbReference type="InterPro" id="IPR027463">
    <property type="entry name" value="AcrB_DN_DC_subdom"/>
</dbReference>
<keyword evidence="1" id="KW-1133">Transmembrane helix</keyword>
<dbReference type="PANTHER" id="PTHR32063:SF18">
    <property type="entry name" value="CATION EFFLUX SYSTEM PROTEIN"/>
    <property type="match status" value="1"/>
</dbReference>
<dbReference type="SUPFAM" id="SSF82714">
    <property type="entry name" value="Multidrug efflux transporter AcrB TolC docking domain, DN and DC subdomains"/>
    <property type="match status" value="1"/>
</dbReference>
<feature type="transmembrane region" description="Helical" evidence="1">
    <location>
        <begin position="979"/>
        <end position="1006"/>
    </location>
</feature>
<dbReference type="Gene3D" id="3.30.70.1320">
    <property type="entry name" value="Multidrug efflux transporter AcrB pore domain like"/>
    <property type="match status" value="1"/>
</dbReference>
<comment type="caution">
    <text evidence="2">The sequence shown here is derived from an EMBL/GenBank/DDBJ whole genome shotgun (WGS) entry which is preliminary data.</text>
</comment>
<dbReference type="EMBL" id="VWMK01000014">
    <property type="protein sequence ID" value="KAA3762950.1"/>
    <property type="molecule type" value="Genomic_DNA"/>
</dbReference>
<dbReference type="AlphaFoldDB" id="A0A7J4XH08"/>
<evidence type="ECO:0000313" key="2">
    <source>
        <dbReference type="EMBL" id="KAA3762950.1"/>
    </source>
</evidence>
<feature type="transmembrane region" description="Helical" evidence="1">
    <location>
        <begin position="12"/>
        <end position="30"/>
    </location>
</feature>
<feature type="transmembrane region" description="Helical" evidence="1">
    <location>
        <begin position="433"/>
        <end position="451"/>
    </location>
</feature>
<dbReference type="GO" id="GO:0005886">
    <property type="term" value="C:plasma membrane"/>
    <property type="evidence" value="ECO:0007669"/>
    <property type="project" value="TreeGrafter"/>
</dbReference>
<keyword evidence="1" id="KW-0812">Transmembrane</keyword>
<feature type="transmembrane region" description="Helical" evidence="1">
    <location>
        <begin position="335"/>
        <end position="353"/>
    </location>
</feature>
<dbReference type="Gene3D" id="3.30.70.1440">
    <property type="entry name" value="Multidrug efflux transporter AcrB pore domain"/>
    <property type="match status" value="1"/>
</dbReference>
<evidence type="ECO:0000313" key="3">
    <source>
        <dbReference type="Proteomes" id="UP000422221"/>
    </source>
</evidence>
<feature type="transmembrane region" description="Helical" evidence="1">
    <location>
        <begin position="389"/>
        <end position="412"/>
    </location>
</feature>
<sequence>MNLAKYSLDNTKVIYFFLAVLLLGGIFSFSNLGKKEDAPFVIKSAVIMTRYPGAEPAEVERLITEPISREIQSMSGVYKIKSESMYGISKITFELQPSLAASSIPQKWDELRRKVLNIQPQLPNGASVPTVSDDFGDVFGIYYGLTADDGFTYEEMRDWAERIKTQVVTANGVMKVALFGVQTEVINIFISVNKLVGMGIDPKQLASLLQSQNQIINTGEIQAGEQQLRVVANGMYSTVNDIRNQVITTKAGQVKLGDIAVIEEGYMEPASTIMRVNGKRAIGIGVSTDPQRDVVQTGEMVDTKLAELLPLMPVGMQLEPLYLENVIAKDANNGFIINLIESILIVIVIIMLVMGLRAGLLIGSSLIFSIGGTLLIMSFFGVGLNRTSLAGFIIAMGMLVDNAIVVTDNAQIAIARGIDRRKALINGATGPQWGLLGATFIAICSFLPLYLAPSSVAEIVKPLFIVLAISLGLSWILALTQTTTFGNFILKAKTTTGAKDPYDKPFYHKFASVLHVLIRKKVLTIGSMVVLFIISLVVMGMMPQNFFPSLDKPYYRADIFYPDGYNINEVAKEMKTVEAHLLAQPEVDKVSITFGSTPLRYYLASTSVGPKPNFCNILVELKDSKYTKAQEENFDAYMKANYPNAITRTSLFKLSPAVDAAIEIGFIGNNVDTLVMLTSKALEIMHRNPDLINIRNSWGNKIPVWKPIYSPERAQPLGVSRQGMAQSIQIGTNGMTLGEYRKGDQVLPILLKGNTVIDSFKINDLRTLPVFGTGTETTSLEQVVSDFDFQYRFSNVKDYNRQMVMMAQCDPRRGINAIAAFNQVWSQVQKEIQVPEGYTMKYFGEQESQVESNEALAKNMPLTFFLMFTVLLLLFKTYRKPIVILLMLPLIFIGIVLGLLLLGKSFDFFAILGLLGLIGMNIKNAIVLVDQIDIETKSGKAPLDAVVSATVSRIVPVAMASGTTILGMLPLLFDAMFGGMAATIMGGLLVASALTLFVLPVAYCAIHRIKGDLPAQNGMTDNENK</sequence>
<dbReference type="Proteomes" id="UP000422221">
    <property type="component" value="Unassembled WGS sequence"/>
</dbReference>
<feature type="transmembrane region" description="Helical" evidence="1">
    <location>
        <begin position="908"/>
        <end position="929"/>
    </location>
</feature>
<dbReference type="Gene3D" id="3.30.2090.10">
    <property type="entry name" value="Multidrug efflux transporter AcrB TolC docking domain, DN and DC subdomains"/>
    <property type="match status" value="2"/>
</dbReference>
<organism evidence="2 3">
    <name type="scientific">Bacteroides salyersiae</name>
    <dbReference type="NCBI Taxonomy" id="291644"/>
    <lineage>
        <taxon>Bacteria</taxon>
        <taxon>Pseudomonadati</taxon>
        <taxon>Bacteroidota</taxon>
        <taxon>Bacteroidia</taxon>
        <taxon>Bacteroidales</taxon>
        <taxon>Bacteroidaceae</taxon>
        <taxon>Bacteroides</taxon>
    </lineage>
</organism>
<proteinExistence type="predicted"/>
<dbReference type="Gene3D" id="1.20.1640.10">
    <property type="entry name" value="Multidrug efflux transporter AcrB transmembrane domain"/>
    <property type="match status" value="2"/>
</dbReference>
<dbReference type="PRINTS" id="PR00702">
    <property type="entry name" value="ACRIFLAVINRP"/>
</dbReference>
<accession>A0A7J4XH08</accession>
<feature type="transmembrane region" description="Helical" evidence="1">
    <location>
        <begin position="463"/>
        <end position="490"/>
    </location>
</feature>
<dbReference type="GO" id="GO:0042910">
    <property type="term" value="F:xenobiotic transmembrane transporter activity"/>
    <property type="evidence" value="ECO:0007669"/>
    <property type="project" value="TreeGrafter"/>
</dbReference>
<dbReference type="RefSeq" id="WP_005929743.1">
    <property type="nucleotide sequence ID" value="NZ_CABKSE010000002.1"/>
</dbReference>
<feature type="transmembrane region" description="Helical" evidence="1">
    <location>
        <begin position="950"/>
        <end position="973"/>
    </location>
</feature>
<keyword evidence="1" id="KW-0472">Membrane</keyword>
<dbReference type="SUPFAM" id="SSF82866">
    <property type="entry name" value="Multidrug efflux transporter AcrB transmembrane domain"/>
    <property type="match status" value="2"/>
</dbReference>
<dbReference type="InterPro" id="IPR001036">
    <property type="entry name" value="Acrflvin-R"/>
</dbReference>
<evidence type="ECO:0000256" key="1">
    <source>
        <dbReference type="SAM" id="Phobius"/>
    </source>
</evidence>
<dbReference type="Gene3D" id="3.30.70.1430">
    <property type="entry name" value="Multidrug efflux transporter AcrB pore domain"/>
    <property type="match status" value="2"/>
</dbReference>
<feature type="transmembrane region" description="Helical" evidence="1">
    <location>
        <begin position="856"/>
        <end position="875"/>
    </location>
</feature>
<feature type="transmembrane region" description="Helical" evidence="1">
    <location>
        <begin position="882"/>
        <end position="902"/>
    </location>
</feature>
<protein>
    <submittedName>
        <fullName evidence="2">Efflux RND transporter permease subunit</fullName>
    </submittedName>
</protein>
<dbReference type="PANTHER" id="PTHR32063">
    <property type="match status" value="1"/>
</dbReference>
<name>A0A7J4XH08_9BACE</name>
<dbReference type="Pfam" id="PF00873">
    <property type="entry name" value="ACR_tran"/>
    <property type="match status" value="1"/>
</dbReference>
<feature type="transmembrane region" description="Helical" evidence="1">
    <location>
        <begin position="360"/>
        <end position="383"/>
    </location>
</feature>